<evidence type="ECO:0000313" key="2">
    <source>
        <dbReference type="EMBL" id="TQE05885.1"/>
    </source>
</evidence>
<gene>
    <name evidence="2" type="ORF">C1H46_008568</name>
</gene>
<sequence length="92" mass="10318">MEEDGGKPPRPLHPTCFEALSLDPRLNPQSMCPNSTLDPSEDNGTNSKTPPMNQTEIFRALEVVKFNAKSKKYTYSFNGWSSRCREIAAIRA</sequence>
<reference evidence="2 3" key="1">
    <citation type="journal article" date="2019" name="G3 (Bethesda)">
        <title>Sequencing of a Wild Apple (Malus baccata) Genome Unravels the Differences Between Cultivated and Wild Apple Species Regarding Disease Resistance and Cold Tolerance.</title>
        <authorList>
            <person name="Chen X."/>
        </authorList>
    </citation>
    <scope>NUCLEOTIDE SEQUENCE [LARGE SCALE GENOMIC DNA]</scope>
    <source>
        <strain evidence="3">cv. Shandingzi</strain>
        <tissue evidence="2">Leaves</tissue>
    </source>
</reference>
<dbReference type="EMBL" id="VIEB01000114">
    <property type="protein sequence ID" value="TQE05885.1"/>
    <property type="molecule type" value="Genomic_DNA"/>
</dbReference>
<name>A0A540N4B6_MALBA</name>
<organism evidence="2 3">
    <name type="scientific">Malus baccata</name>
    <name type="common">Siberian crab apple</name>
    <name type="synonym">Pyrus baccata</name>
    <dbReference type="NCBI Taxonomy" id="106549"/>
    <lineage>
        <taxon>Eukaryota</taxon>
        <taxon>Viridiplantae</taxon>
        <taxon>Streptophyta</taxon>
        <taxon>Embryophyta</taxon>
        <taxon>Tracheophyta</taxon>
        <taxon>Spermatophyta</taxon>
        <taxon>Magnoliopsida</taxon>
        <taxon>eudicotyledons</taxon>
        <taxon>Gunneridae</taxon>
        <taxon>Pentapetalae</taxon>
        <taxon>rosids</taxon>
        <taxon>fabids</taxon>
        <taxon>Rosales</taxon>
        <taxon>Rosaceae</taxon>
        <taxon>Amygdaloideae</taxon>
        <taxon>Maleae</taxon>
        <taxon>Malus</taxon>
    </lineage>
</organism>
<proteinExistence type="predicted"/>
<accession>A0A540N4B6</accession>
<feature type="region of interest" description="Disordered" evidence="1">
    <location>
        <begin position="25"/>
        <end position="52"/>
    </location>
</feature>
<dbReference type="Proteomes" id="UP000315295">
    <property type="component" value="Unassembled WGS sequence"/>
</dbReference>
<comment type="caution">
    <text evidence="2">The sequence shown here is derived from an EMBL/GenBank/DDBJ whole genome shotgun (WGS) entry which is preliminary data.</text>
</comment>
<evidence type="ECO:0000313" key="3">
    <source>
        <dbReference type="Proteomes" id="UP000315295"/>
    </source>
</evidence>
<evidence type="ECO:0000256" key="1">
    <source>
        <dbReference type="SAM" id="MobiDB-lite"/>
    </source>
</evidence>
<dbReference type="AlphaFoldDB" id="A0A540N4B6"/>
<feature type="compositionally biased region" description="Polar residues" evidence="1">
    <location>
        <begin position="27"/>
        <end position="52"/>
    </location>
</feature>
<keyword evidence="3" id="KW-1185">Reference proteome</keyword>
<protein>
    <submittedName>
        <fullName evidence="2">Uncharacterized protein</fullName>
    </submittedName>
</protein>